<reference evidence="1" key="1">
    <citation type="journal article" date="2020" name="Nature">
        <title>Giant virus diversity and host interactions through global metagenomics.</title>
        <authorList>
            <person name="Schulz F."/>
            <person name="Roux S."/>
            <person name="Paez-Espino D."/>
            <person name="Jungbluth S."/>
            <person name="Walsh D.A."/>
            <person name="Denef V.J."/>
            <person name="McMahon K.D."/>
            <person name="Konstantinidis K.T."/>
            <person name="Eloe-Fadrosh E.A."/>
            <person name="Kyrpides N.C."/>
            <person name="Woyke T."/>
        </authorList>
    </citation>
    <scope>NUCLEOTIDE SEQUENCE</scope>
    <source>
        <strain evidence="1">GVMAG-S-3300013006-138</strain>
    </source>
</reference>
<accession>A0A6C0KPC5</accession>
<organism evidence="1">
    <name type="scientific">viral metagenome</name>
    <dbReference type="NCBI Taxonomy" id="1070528"/>
    <lineage>
        <taxon>unclassified sequences</taxon>
        <taxon>metagenomes</taxon>
        <taxon>organismal metagenomes</taxon>
    </lineage>
</organism>
<evidence type="ECO:0000313" key="1">
    <source>
        <dbReference type="EMBL" id="QHU18214.1"/>
    </source>
</evidence>
<protein>
    <submittedName>
        <fullName evidence="1">Uncharacterized protein</fullName>
    </submittedName>
</protein>
<dbReference type="AlphaFoldDB" id="A0A6C0KPC5"/>
<proteinExistence type="predicted"/>
<name>A0A6C0KPC5_9ZZZZ</name>
<dbReference type="EMBL" id="MN740926">
    <property type="protein sequence ID" value="QHU18214.1"/>
    <property type="molecule type" value="Genomic_DNA"/>
</dbReference>
<sequence length="77" mass="8709">MSKCRINKYKAGFGSCDFAQQNTKSTNGSLDSSLEAKLAAREAQDSQFRSVSFIKTNIITKNNQIRKNDIEYILNEK</sequence>